<evidence type="ECO:0000313" key="2">
    <source>
        <dbReference type="EMBL" id="ASU33601.1"/>
    </source>
</evidence>
<dbReference type="OrthoDB" id="9942788at2"/>
<organism evidence="2 3">
    <name type="scientific">Mucilaginibacter xinganensis</name>
    <dbReference type="NCBI Taxonomy" id="1234841"/>
    <lineage>
        <taxon>Bacteria</taxon>
        <taxon>Pseudomonadati</taxon>
        <taxon>Bacteroidota</taxon>
        <taxon>Sphingobacteriia</taxon>
        <taxon>Sphingobacteriales</taxon>
        <taxon>Sphingobacteriaceae</taxon>
        <taxon>Mucilaginibacter</taxon>
    </lineage>
</organism>
<dbReference type="Proteomes" id="UP000215002">
    <property type="component" value="Chromosome"/>
</dbReference>
<gene>
    <name evidence="2" type="ORF">MuYL_1705</name>
</gene>
<keyword evidence="3" id="KW-1185">Reference proteome</keyword>
<name>A0A223NVN5_9SPHI</name>
<dbReference type="AlphaFoldDB" id="A0A223NVN5"/>
<protein>
    <submittedName>
        <fullName evidence="2">Uncharacterized protein</fullName>
    </submittedName>
</protein>
<accession>A0A223NVN5</accession>
<dbReference type="RefSeq" id="WP_094570034.1">
    <property type="nucleotide sequence ID" value="NZ_CP022743.1"/>
</dbReference>
<sequence>MQPDDIAPANDGGEEKFPDVTTNDKGQMSVPDQDAWPDILINDFGTKSMDNTPLSEPFPDVDINDRGEEEACD</sequence>
<evidence type="ECO:0000313" key="3">
    <source>
        <dbReference type="Proteomes" id="UP000215002"/>
    </source>
</evidence>
<evidence type="ECO:0000256" key="1">
    <source>
        <dbReference type="SAM" id="MobiDB-lite"/>
    </source>
</evidence>
<dbReference type="EMBL" id="CP022743">
    <property type="protein sequence ID" value="ASU33601.1"/>
    <property type="molecule type" value="Genomic_DNA"/>
</dbReference>
<reference evidence="2 3" key="1">
    <citation type="submission" date="2017-08" db="EMBL/GenBank/DDBJ databases">
        <title>Complete genome sequence of Mucilaginibacter sp. strain BJC16-A31.</title>
        <authorList>
            <consortium name="Henan University of Science and Technology"/>
            <person name="You X."/>
        </authorList>
    </citation>
    <scope>NUCLEOTIDE SEQUENCE [LARGE SCALE GENOMIC DNA]</scope>
    <source>
        <strain evidence="2 3">BJC16-A31</strain>
    </source>
</reference>
<proteinExistence type="predicted"/>
<dbReference type="KEGG" id="muc:MuYL_1705"/>
<feature type="region of interest" description="Disordered" evidence="1">
    <location>
        <begin position="1"/>
        <end position="73"/>
    </location>
</feature>